<dbReference type="InterPro" id="IPR050707">
    <property type="entry name" value="HTH_MetabolicPath_Reg"/>
</dbReference>
<accession>A0AAV3U7V7</accession>
<evidence type="ECO:0000256" key="4">
    <source>
        <dbReference type="ARBA" id="ARBA00040379"/>
    </source>
</evidence>
<evidence type="ECO:0000259" key="6">
    <source>
        <dbReference type="PROSITE" id="PS51077"/>
    </source>
</evidence>
<dbReference type="SUPFAM" id="SSF55781">
    <property type="entry name" value="GAF domain-like"/>
    <property type="match status" value="1"/>
</dbReference>
<dbReference type="Proteomes" id="UP001409585">
    <property type="component" value="Unassembled WGS sequence"/>
</dbReference>
<feature type="domain" description="IclR-ED" evidence="7">
    <location>
        <begin position="67"/>
        <end position="250"/>
    </location>
</feature>
<dbReference type="Pfam" id="PF09339">
    <property type="entry name" value="HTH_IclR"/>
    <property type="match status" value="1"/>
</dbReference>
<keyword evidence="2" id="KW-0238">DNA-binding</keyword>
<keyword evidence="3" id="KW-0804">Transcription</keyword>
<dbReference type="PROSITE" id="PS51077">
    <property type="entry name" value="HTH_ICLR"/>
    <property type="match status" value="1"/>
</dbReference>
<evidence type="ECO:0000256" key="3">
    <source>
        <dbReference type="ARBA" id="ARBA00023163"/>
    </source>
</evidence>
<organism evidence="8 9">
    <name type="scientific">Halioxenophilus aromaticivorans</name>
    <dbReference type="NCBI Taxonomy" id="1306992"/>
    <lineage>
        <taxon>Bacteria</taxon>
        <taxon>Pseudomonadati</taxon>
        <taxon>Pseudomonadota</taxon>
        <taxon>Gammaproteobacteria</taxon>
        <taxon>Alteromonadales</taxon>
        <taxon>Alteromonadaceae</taxon>
        <taxon>Halioxenophilus</taxon>
    </lineage>
</organism>
<dbReference type="Gene3D" id="1.10.10.10">
    <property type="entry name" value="Winged helix-like DNA-binding domain superfamily/Winged helix DNA-binding domain"/>
    <property type="match status" value="1"/>
</dbReference>
<dbReference type="SMART" id="SM00346">
    <property type="entry name" value="HTH_ICLR"/>
    <property type="match status" value="1"/>
</dbReference>
<gene>
    <name evidence="8" type="ORF">GCM10025791_41140</name>
</gene>
<dbReference type="InterPro" id="IPR029016">
    <property type="entry name" value="GAF-like_dom_sf"/>
</dbReference>
<keyword evidence="9" id="KW-1185">Reference proteome</keyword>
<dbReference type="GO" id="GO:0003700">
    <property type="term" value="F:DNA-binding transcription factor activity"/>
    <property type="evidence" value="ECO:0007669"/>
    <property type="project" value="TreeGrafter"/>
</dbReference>
<dbReference type="InterPro" id="IPR036390">
    <property type="entry name" value="WH_DNA-bd_sf"/>
</dbReference>
<dbReference type="Gene3D" id="3.30.450.40">
    <property type="match status" value="1"/>
</dbReference>
<protein>
    <recommendedName>
        <fullName evidence="4">HTH-type transcriptional repressor AllR</fullName>
    </recommendedName>
    <alternativeName>
        <fullName evidence="5">Negative regulator of allantoin and glyoxylate utilization operons</fullName>
    </alternativeName>
</protein>
<dbReference type="InterPro" id="IPR005471">
    <property type="entry name" value="Tscrpt_reg_IclR_N"/>
</dbReference>
<dbReference type="InterPro" id="IPR014757">
    <property type="entry name" value="Tscrpt_reg_IclR_C"/>
</dbReference>
<keyword evidence="1" id="KW-0805">Transcription regulation</keyword>
<proteinExistence type="predicted"/>
<evidence type="ECO:0000256" key="1">
    <source>
        <dbReference type="ARBA" id="ARBA00023015"/>
    </source>
</evidence>
<evidence type="ECO:0000256" key="5">
    <source>
        <dbReference type="ARBA" id="ARBA00042627"/>
    </source>
</evidence>
<dbReference type="PROSITE" id="PS51078">
    <property type="entry name" value="ICLR_ED"/>
    <property type="match status" value="1"/>
</dbReference>
<dbReference type="SUPFAM" id="SSF46785">
    <property type="entry name" value="Winged helix' DNA-binding domain"/>
    <property type="match status" value="1"/>
</dbReference>
<dbReference type="AlphaFoldDB" id="A0AAV3U7V7"/>
<feature type="domain" description="HTH iclR-type" evidence="6">
    <location>
        <begin position="6"/>
        <end position="73"/>
    </location>
</feature>
<dbReference type="GO" id="GO:0045892">
    <property type="term" value="P:negative regulation of DNA-templated transcription"/>
    <property type="evidence" value="ECO:0007669"/>
    <property type="project" value="TreeGrafter"/>
</dbReference>
<evidence type="ECO:0000256" key="2">
    <source>
        <dbReference type="ARBA" id="ARBA00023125"/>
    </source>
</evidence>
<dbReference type="PANTHER" id="PTHR30136">
    <property type="entry name" value="HELIX-TURN-HELIX TRANSCRIPTIONAL REGULATOR, ICLR FAMILY"/>
    <property type="match status" value="1"/>
</dbReference>
<dbReference type="GO" id="GO:0003677">
    <property type="term" value="F:DNA binding"/>
    <property type="evidence" value="ECO:0007669"/>
    <property type="project" value="UniProtKB-KW"/>
</dbReference>
<dbReference type="EMBL" id="BAABLX010000073">
    <property type="protein sequence ID" value="GAA4956598.1"/>
    <property type="molecule type" value="Genomic_DNA"/>
</dbReference>
<dbReference type="PANTHER" id="PTHR30136:SF24">
    <property type="entry name" value="HTH-TYPE TRANSCRIPTIONAL REPRESSOR ALLR"/>
    <property type="match status" value="1"/>
</dbReference>
<dbReference type="InterPro" id="IPR036388">
    <property type="entry name" value="WH-like_DNA-bd_sf"/>
</dbReference>
<evidence type="ECO:0000313" key="8">
    <source>
        <dbReference type="EMBL" id="GAA4956598.1"/>
    </source>
</evidence>
<sequence length="256" mass="28258">MSDYVIPNLSNACRILRLLVDTGKGLSRDEIADLINIPRSSTYRILQTLVTENFVEHRKRRYHPGAGLYTLGMQLSSVDRLRPLCRPVLHSLSQITGFTAHIAIPSGYQVLLLEVCDSPNLLRVASRAGAVAPIHVAATGKIFLSYLFADDLETIANEIGFARFTDRTLTSVEEVHKEINATLKRGYGMDEREYNDDVRCLATPLFDASGTVIAAIGVTSPISQFPKSDIQEVAKTVKEHALRCYKLLKGEEVGAV</sequence>
<evidence type="ECO:0000313" key="9">
    <source>
        <dbReference type="Proteomes" id="UP001409585"/>
    </source>
</evidence>
<comment type="caution">
    <text evidence="8">The sequence shown here is derived from an EMBL/GenBank/DDBJ whole genome shotgun (WGS) entry which is preliminary data.</text>
</comment>
<reference evidence="9" key="1">
    <citation type="journal article" date="2019" name="Int. J. Syst. Evol. Microbiol.">
        <title>The Global Catalogue of Microorganisms (GCM) 10K type strain sequencing project: providing services to taxonomists for standard genome sequencing and annotation.</title>
        <authorList>
            <consortium name="The Broad Institute Genomics Platform"/>
            <consortium name="The Broad Institute Genome Sequencing Center for Infectious Disease"/>
            <person name="Wu L."/>
            <person name="Ma J."/>
        </authorList>
    </citation>
    <scope>NUCLEOTIDE SEQUENCE [LARGE SCALE GENOMIC DNA]</scope>
    <source>
        <strain evidence="9">JCM 19134</strain>
    </source>
</reference>
<dbReference type="RefSeq" id="WP_345426805.1">
    <property type="nucleotide sequence ID" value="NZ_AP031496.1"/>
</dbReference>
<evidence type="ECO:0000259" key="7">
    <source>
        <dbReference type="PROSITE" id="PS51078"/>
    </source>
</evidence>
<dbReference type="Pfam" id="PF01614">
    <property type="entry name" value="IclR_C"/>
    <property type="match status" value="1"/>
</dbReference>
<name>A0AAV3U7V7_9ALTE</name>